<keyword evidence="3" id="KW-0597">Phosphoprotein</keyword>
<dbReference type="EMBL" id="FOOU01000003">
    <property type="protein sequence ID" value="SFG08138.1"/>
    <property type="molecule type" value="Genomic_DNA"/>
</dbReference>
<dbReference type="Gene3D" id="1.10.287.130">
    <property type="match status" value="1"/>
</dbReference>
<dbReference type="GO" id="GO:0000155">
    <property type="term" value="F:phosphorelay sensor kinase activity"/>
    <property type="evidence" value="ECO:0007669"/>
    <property type="project" value="InterPro"/>
</dbReference>
<dbReference type="Gene3D" id="3.30.565.10">
    <property type="entry name" value="Histidine kinase-like ATPase, C-terminal domain"/>
    <property type="match status" value="1"/>
</dbReference>
<evidence type="ECO:0000256" key="3">
    <source>
        <dbReference type="ARBA" id="ARBA00022553"/>
    </source>
</evidence>
<dbReference type="PRINTS" id="PR00344">
    <property type="entry name" value="BCTRLSENSOR"/>
</dbReference>
<keyword evidence="5" id="KW-0812">Transmembrane</keyword>
<dbReference type="Pfam" id="PF00512">
    <property type="entry name" value="HisKA"/>
    <property type="match status" value="1"/>
</dbReference>
<comment type="catalytic activity">
    <reaction evidence="1">
        <text>ATP + protein L-histidine = ADP + protein N-phospho-L-histidine.</text>
        <dbReference type="EC" id="2.7.13.3"/>
    </reaction>
</comment>
<keyword evidence="7" id="KW-0808">Transferase</keyword>
<dbReference type="CDD" id="cd00075">
    <property type="entry name" value="HATPase"/>
    <property type="match status" value="1"/>
</dbReference>
<evidence type="ECO:0000259" key="6">
    <source>
        <dbReference type="PROSITE" id="PS50109"/>
    </source>
</evidence>
<dbReference type="RefSeq" id="WP_090725659.1">
    <property type="nucleotide sequence ID" value="NZ_FOOU01000003.1"/>
</dbReference>
<dbReference type="AlphaFoldDB" id="A0A1I2NWT9"/>
<dbReference type="SUPFAM" id="SSF55874">
    <property type="entry name" value="ATPase domain of HSP90 chaperone/DNA topoisomerase II/histidine kinase"/>
    <property type="match status" value="1"/>
</dbReference>
<evidence type="ECO:0000256" key="5">
    <source>
        <dbReference type="SAM" id="Phobius"/>
    </source>
</evidence>
<dbReference type="EC" id="2.7.13.3" evidence="2"/>
<gene>
    <name evidence="7" type="ORF">SAMN05216175_103155</name>
</gene>
<dbReference type="PANTHER" id="PTHR43547">
    <property type="entry name" value="TWO-COMPONENT HISTIDINE KINASE"/>
    <property type="match status" value="1"/>
</dbReference>
<keyword evidence="5" id="KW-1133">Transmembrane helix</keyword>
<reference evidence="8" key="1">
    <citation type="submission" date="2016-10" db="EMBL/GenBank/DDBJ databases">
        <authorList>
            <person name="Varghese N."/>
            <person name="Submissions S."/>
        </authorList>
    </citation>
    <scope>NUCLEOTIDE SEQUENCE [LARGE SCALE GENOMIC DNA]</scope>
    <source>
        <strain evidence="8">CGMCC 1.10971</strain>
    </source>
</reference>
<dbReference type="SMART" id="SM00387">
    <property type="entry name" value="HATPase_c"/>
    <property type="match status" value="1"/>
</dbReference>
<dbReference type="InterPro" id="IPR003594">
    <property type="entry name" value="HATPase_dom"/>
</dbReference>
<keyword evidence="8" id="KW-1185">Reference proteome</keyword>
<keyword evidence="7" id="KW-0418">Kinase</keyword>
<dbReference type="PROSITE" id="PS50109">
    <property type="entry name" value="HIS_KIN"/>
    <property type="match status" value="1"/>
</dbReference>
<feature type="transmembrane region" description="Helical" evidence="5">
    <location>
        <begin position="168"/>
        <end position="190"/>
    </location>
</feature>
<protein>
    <recommendedName>
        <fullName evidence="2">histidine kinase</fullName>
        <ecNumber evidence="2">2.7.13.3</ecNumber>
    </recommendedName>
</protein>
<feature type="transmembrane region" description="Helical" evidence="5">
    <location>
        <begin position="12"/>
        <end position="33"/>
    </location>
</feature>
<dbReference type="PANTHER" id="PTHR43547:SF2">
    <property type="entry name" value="HYBRID SIGNAL TRANSDUCTION HISTIDINE KINASE C"/>
    <property type="match status" value="1"/>
</dbReference>
<dbReference type="InterPro" id="IPR036097">
    <property type="entry name" value="HisK_dim/P_sf"/>
</dbReference>
<dbReference type="STRING" id="1045558.SAMN05216175_103155"/>
<sequence length="465" mass="53072">MILSSWVWQPRSLRQLVFIAFFLIISPIGYMLYKTSNVLENQLQESYRQTHMALQLSQQNNMFERLAEDIVRSATQFRIVELPAIKERLDEQIENFNNQLSIQMFLAEQSQHRQRFEKLFLAVQTNPLDESIDTLPQLARDQAEESYKKMEAELNSLQEKARLNRQALWWQTSLLVLATLGLMLFFSTAITRPIAELISRIQAIGRREDLPAAPIRGPMEIVTLNNKILWLDQHLQELEQMKLNFIQHISHELKTPLTTLREGADLLSEEVPGLLNKQQHHVVSLIQTSSINLQTLIEQLLDYNRLQQSHQIELQPVDIHKAIMKAVTPLQLIISEKSIQLTLPQTSHVIQSDPGMLHRILGNLVSNAIYYSSQNGHVIIAARISGKKLILDVENNGSAIPSDDAEKLFEPFYQGKKKRTGPLKGTGIGLSIAMEASKAMHGKLTLHTNKEGKIVFRLCLPLEPI</sequence>
<dbReference type="SUPFAM" id="SSF47384">
    <property type="entry name" value="Homodimeric domain of signal transducing histidine kinase"/>
    <property type="match status" value="1"/>
</dbReference>
<feature type="coiled-coil region" evidence="4">
    <location>
        <begin position="140"/>
        <end position="167"/>
    </location>
</feature>
<dbReference type="SMART" id="SM00388">
    <property type="entry name" value="HisKA"/>
    <property type="match status" value="1"/>
</dbReference>
<evidence type="ECO:0000256" key="1">
    <source>
        <dbReference type="ARBA" id="ARBA00000085"/>
    </source>
</evidence>
<dbReference type="Proteomes" id="UP000198623">
    <property type="component" value="Unassembled WGS sequence"/>
</dbReference>
<dbReference type="InterPro" id="IPR005467">
    <property type="entry name" value="His_kinase_dom"/>
</dbReference>
<dbReference type="CDD" id="cd00082">
    <property type="entry name" value="HisKA"/>
    <property type="match status" value="1"/>
</dbReference>
<proteinExistence type="predicted"/>
<evidence type="ECO:0000256" key="2">
    <source>
        <dbReference type="ARBA" id="ARBA00012438"/>
    </source>
</evidence>
<dbReference type="InterPro" id="IPR003661">
    <property type="entry name" value="HisK_dim/P_dom"/>
</dbReference>
<dbReference type="Pfam" id="PF02518">
    <property type="entry name" value="HATPase_c"/>
    <property type="match status" value="1"/>
</dbReference>
<evidence type="ECO:0000313" key="7">
    <source>
        <dbReference type="EMBL" id="SFG08138.1"/>
    </source>
</evidence>
<dbReference type="InterPro" id="IPR036890">
    <property type="entry name" value="HATPase_C_sf"/>
</dbReference>
<organism evidence="7 8">
    <name type="scientific">Neptunomonas qingdaonensis</name>
    <dbReference type="NCBI Taxonomy" id="1045558"/>
    <lineage>
        <taxon>Bacteria</taxon>
        <taxon>Pseudomonadati</taxon>
        <taxon>Pseudomonadota</taxon>
        <taxon>Gammaproteobacteria</taxon>
        <taxon>Oceanospirillales</taxon>
        <taxon>Oceanospirillaceae</taxon>
        <taxon>Neptunomonas</taxon>
    </lineage>
</organism>
<keyword evidence="5" id="KW-0472">Membrane</keyword>
<accession>A0A1I2NWT9</accession>
<feature type="domain" description="Histidine kinase" evidence="6">
    <location>
        <begin position="248"/>
        <end position="464"/>
    </location>
</feature>
<evidence type="ECO:0000256" key="4">
    <source>
        <dbReference type="SAM" id="Coils"/>
    </source>
</evidence>
<dbReference type="InterPro" id="IPR004358">
    <property type="entry name" value="Sig_transdc_His_kin-like_C"/>
</dbReference>
<evidence type="ECO:0000313" key="8">
    <source>
        <dbReference type="Proteomes" id="UP000198623"/>
    </source>
</evidence>
<name>A0A1I2NWT9_9GAMM</name>
<dbReference type="OrthoDB" id="9804645at2"/>
<keyword evidence="4" id="KW-0175">Coiled coil</keyword>